<name>A0A1N6N405_9GAMM</name>
<sequence>MVDTRRPVLCGWVDAVLREQLGRGERKSVSGSSSVPQKSNLKPTNSIYWQQNFEERMRGHGQIRDAVKYGAVTAGWGDQGGDDRPLEWVRVDDVELLASLLGIATNATQLQVAQKNLEAWTDAYPRLIEVLKAWERLRRVRGLAPDSWRSWRDALRVLDAVVAMPGEDQVIRVLSGRLFSDTKRIEKLLPQLDVLSGEGLSSRPRGKWEVLRTLGLVKQPMPLLIAGTGKILMHEGPDCTIVHPYVGVAPRSVRGLEATPSWVLSIENLTTFHLAAEALKCREDGLVVFTGGMPSPAWVTGFRSLTGSLPTTAVFYHWGDIDVGGFRIAARLQEVALPEGVSLQPWLMDVTKCGRGNAVSESIGDAMRAAAVRVGWSELGELPSLALEQEQIELKLPESQ</sequence>
<proteinExistence type="predicted"/>
<keyword evidence="3" id="KW-1185">Reference proteome</keyword>
<evidence type="ECO:0000313" key="3">
    <source>
        <dbReference type="Proteomes" id="UP000241788"/>
    </source>
</evidence>
<evidence type="ECO:0000313" key="2">
    <source>
        <dbReference type="EMBL" id="SIP86807.1"/>
    </source>
</evidence>
<organism evidence="2 3">
    <name type="scientific">Solilutibacter tolerans</name>
    <dbReference type="NCBI Taxonomy" id="1604334"/>
    <lineage>
        <taxon>Bacteria</taxon>
        <taxon>Pseudomonadati</taxon>
        <taxon>Pseudomonadota</taxon>
        <taxon>Gammaproteobacteria</taxon>
        <taxon>Lysobacterales</taxon>
        <taxon>Lysobacteraceae</taxon>
        <taxon>Solilutibacter</taxon>
    </lineage>
</organism>
<protein>
    <recommendedName>
        <fullName evidence="1">Wadjet protein JetD C-terminal domain-containing protein</fullName>
    </recommendedName>
</protein>
<dbReference type="Pfam" id="PF09983">
    <property type="entry name" value="JetD_C"/>
    <property type="match status" value="1"/>
</dbReference>
<gene>
    <name evidence="2" type="ORF">SAMN05421546_0077</name>
</gene>
<dbReference type="InterPro" id="IPR024534">
    <property type="entry name" value="JetD_C"/>
</dbReference>
<dbReference type="AlphaFoldDB" id="A0A1N6N405"/>
<evidence type="ECO:0000259" key="1">
    <source>
        <dbReference type="Pfam" id="PF09983"/>
    </source>
</evidence>
<dbReference type="EMBL" id="FTLW01000001">
    <property type="protein sequence ID" value="SIP86807.1"/>
    <property type="molecule type" value="Genomic_DNA"/>
</dbReference>
<dbReference type="STRING" id="1604334.SAMN05421546_0077"/>
<accession>A0A1N6N405</accession>
<reference evidence="3" key="1">
    <citation type="submission" date="2017-01" db="EMBL/GenBank/DDBJ databases">
        <authorList>
            <person name="Varghese N."/>
            <person name="Submissions S."/>
        </authorList>
    </citation>
    <scope>NUCLEOTIDE SEQUENCE [LARGE SCALE GENOMIC DNA]</scope>
    <source>
        <strain evidence="3">UM1</strain>
    </source>
</reference>
<dbReference type="Proteomes" id="UP000241788">
    <property type="component" value="Unassembled WGS sequence"/>
</dbReference>
<feature type="domain" description="Wadjet protein JetD C-terminal" evidence="1">
    <location>
        <begin position="249"/>
        <end position="354"/>
    </location>
</feature>